<organism evidence="2 3">
    <name type="scientific">candidate division WS6 bacterium OLB20</name>
    <dbReference type="NCBI Taxonomy" id="1617426"/>
    <lineage>
        <taxon>Bacteria</taxon>
        <taxon>Candidatus Dojkabacteria</taxon>
    </lineage>
</organism>
<reference evidence="2 3" key="1">
    <citation type="submission" date="2015-02" db="EMBL/GenBank/DDBJ databases">
        <title>Improved understanding of the partial-nitritation anammox process through 23 genomes representing the majority of the microbial community.</title>
        <authorList>
            <person name="Speth D.R."/>
            <person name="In T Zandt M."/>
            <person name="Guerrero Cruz S."/>
            <person name="Jetten M.S."/>
            <person name="Dutilh B.E."/>
        </authorList>
    </citation>
    <scope>NUCLEOTIDE SEQUENCE [LARGE SCALE GENOMIC DNA]</scope>
    <source>
        <strain evidence="2">OLB20</strain>
    </source>
</reference>
<feature type="transmembrane region" description="Helical" evidence="1">
    <location>
        <begin position="296"/>
        <end position="317"/>
    </location>
</feature>
<accession>A0A136LZE4</accession>
<comment type="caution">
    <text evidence="2">The sequence shown here is derived from an EMBL/GenBank/DDBJ whole genome shotgun (WGS) entry which is preliminary data.</text>
</comment>
<keyword evidence="1" id="KW-0812">Transmembrane</keyword>
<feature type="transmembrane region" description="Helical" evidence="1">
    <location>
        <begin position="267"/>
        <end position="284"/>
    </location>
</feature>
<dbReference type="Proteomes" id="UP000070457">
    <property type="component" value="Unassembled WGS sequence"/>
</dbReference>
<feature type="transmembrane region" description="Helical" evidence="1">
    <location>
        <begin position="73"/>
        <end position="90"/>
    </location>
</feature>
<proteinExistence type="predicted"/>
<dbReference type="STRING" id="1617426.TR69_WS6001001043"/>
<keyword evidence="1" id="KW-0472">Membrane</keyword>
<evidence type="ECO:0000313" key="2">
    <source>
        <dbReference type="EMBL" id="KXK27017.1"/>
    </source>
</evidence>
<feature type="transmembrane region" description="Helical" evidence="1">
    <location>
        <begin position="402"/>
        <end position="421"/>
    </location>
</feature>
<keyword evidence="1" id="KW-1133">Transmembrane helix</keyword>
<dbReference type="AlphaFoldDB" id="A0A136LZE4"/>
<feature type="transmembrane region" description="Helical" evidence="1">
    <location>
        <begin position="155"/>
        <end position="174"/>
    </location>
</feature>
<evidence type="ECO:0000313" key="3">
    <source>
        <dbReference type="Proteomes" id="UP000070457"/>
    </source>
</evidence>
<dbReference type="EMBL" id="JYNZ01000003">
    <property type="protein sequence ID" value="KXK27017.1"/>
    <property type="molecule type" value="Genomic_DNA"/>
</dbReference>
<protein>
    <recommendedName>
        <fullName evidence="4">Glycosyltransferase RgtA/B/C/D-like domain-containing protein</fullName>
    </recommendedName>
</protein>
<feature type="transmembrane region" description="Helical" evidence="1">
    <location>
        <begin position="371"/>
        <end position="390"/>
    </location>
</feature>
<sequence>MSPLQRIRNNLGPGLRRIMHTLRFIRLSTVVAGTGRMLHSFLFVPDDDVPRVKPDYSHMSVPQRMFARAADMFDFKIVFLIGLVFMAFSLRNVIAELPYLIAERKFIAFDELIPIFDLQSQYFDQISSGYSDLTATNEIRIRYSALTTWTRYAPIIYFSLLIVNAIAYTLMVFATTRFLSVSAHLRERTGEKARLLTATLVNLPLFVLLLYAKITHYYTLILGLALLYLAFVLTLELFLAQGRVKRKAAVIFLLVLLNPAVHYHLLYYGITAFIWLFFFAGALTRRIPFRRFIMSTLLYVLISAVSIGVYALFLFGADSVYSSDNLNNVAPVNYFLLENSSTPLHHVLALNLYSPVDNYYFQSYLPPEPNVVNALFLVVAFLPLVYLLGSRVIRRWERADRLGLMYLPVLALSLFSIYMALGLTFSGSIHSLLIDNIDSPFFQTTFGSLVLKAFQTFVSVIRFPHRFQLIYLMTLSLNASLGLLLLYKAVRNRQVMLNLRQPVTVLKAVFSKRAFLYMLSFALLVVPFFNTTLTRTVIVSGDWNGIFSPFAVDGEEILAEIVQDDERVFVAPYLEHNNFIVDEDGNRHRFIDKFWIYLLNRPGSYYGLGGDALNKLNSFLSSGRHCTKISGG</sequence>
<evidence type="ECO:0000256" key="1">
    <source>
        <dbReference type="SAM" id="Phobius"/>
    </source>
</evidence>
<feature type="transmembrane region" description="Helical" evidence="1">
    <location>
        <begin position="195"/>
        <end position="212"/>
    </location>
</feature>
<evidence type="ECO:0008006" key="4">
    <source>
        <dbReference type="Google" id="ProtNLM"/>
    </source>
</evidence>
<feature type="transmembrane region" description="Helical" evidence="1">
    <location>
        <begin position="218"/>
        <end position="239"/>
    </location>
</feature>
<name>A0A136LZE4_9BACT</name>
<feature type="transmembrane region" description="Helical" evidence="1">
    <location>
        <begin position="510"/>
        <end position="529"/>
    </location>
</feature>
<feature type="transmembrane region" description="Helical" evidence="1">
    <location>
        <begin position="470"/>
        <end position="490"/>
    </location>
</feature>
<gene>
    <name evidence="2" type="ORF">TR69_WS6001001043</name>
</gene>